<dbReference type="PROSITE" id="PS00356">
    <property type="entry name" value="HTH_LACI_1"/>
    <property type="match status" value="1"/>
</dbReference>
<organism evidence="5 6">
    <name type="scientific">Microlunatus elymi</name>
    <dbReference type="NCBI Taxonomy" id="2596828"/>
    <lineage>
        <taxon>Bacteria</taxon>
        <taxon>Bacillati</taxon>
        <taxon>Actinomycetota</taxon>
        <taxon>Actinomycetes</taxon>
        <taxon>Propionibacteriales</taxon>
        <taxon>Propionibacteriaceae</taxon>
        <taxon>Microlunatus</taxon>
    </lineage>
</organism>
<dbReference type="AlphaFoldDB" id="A0A516PXE4"/>
<keyword evidence="3" id="KW-0804">Transcription</keyword>
<dbReference type="PANTHER" id="PTHR30146">
    <property type="entry name" value="LACI-RELATED TRANSCRIPTIONAL REPRESSOR"/>
    <property type="match status" value="1"/>
</dbReference>
<dbReference type="Pfam" id="PF13377">
    <property type="entry name" value="Peripla_BP_3"/>
    <property type="match status" value="1"/>
</dbReference>
<dbReference type="PROSITE" id="PS50932">
    <property type="entry name" value="HTH_LACI_2"/>
    <property type="match status" value="1"/>
</dbReference>
<evidence type="ECO:0000256" key="3">
    <source>
        <dbReference type="ARBA" id="ARBA00023163"/>
    </source>
</evidence>
<dbReference type="Gene3D" id="3.40.50.2300">
    <property type="match status" value="2"/>
</dbReference>
<evidence type="ECO:0000313" key="6">
    <source>
        <dbReference type="Proteomes" id="UP000319263"/>
    </source>
</evidence>
<keyword evidence="6" id="KW-1185">Reference proteome</keyword>
<keyword evidence="2" id="KW-0238">DNA-binding</keyword>
<dbReference type="InterPro" id="IPR010982">
    <property type="entry name" value="Lambda_DNA-bd_dom_sf"/>
</dbReference>
<sequence length="342" mass="36929">MATMRDVAERAGVSIATVSFVVNNTKPVTDSTRKRIEEAMAELGFRRNSVARALASRQTRILALVYPALEHHLSTSGIEFITSAAREARSNDYHLVVWPVSNDAAELADLVGQGLVDGVLLMEVQLADPRVGVLQSLDSPFVLIGRTAEPSGLDYVDIDFDESIRRCVDHLWDVGHRNIALISGDQRVPSFERYGPYVRMEDAFRRIAAERHFEPVVLNTRSGAKYGREIALELSRTHPQASGVVIFGEPTVTGLLAGLRAAGRRVPDDVSVVAALAAADIAYTTDPPLTTLTSPGVELGQLAVRALLRRLSGGEPLPPELRCGEFLPGESTAAPPHVAPSA</sequence>
<dbReference type="SUPFAM" id="SSF47413">
    <property type="entry name" value="lambda repressor-like DNA-binding domains"/>
    <property type="match status" value="1"/>
</dbReference>
<evidence type="ECO:0000256" key="2">
    <source>
        <dbReference type="ARBA" id="ARBA00023125"/>
    </source>
</evidence>
<dbReference type="Proteomes" id="UP000319263">
    <property type="component" value="Chromosome"/>
</dbReference>
<keyword evidence="1" id="KW-0805">Transcription regulation</keyword>
<dbReference type="InterPro" id="IPR046335">
    <property type="entry name" value="LacI/GalR-like_sensor"/>
</dbReference>
<dbReference type="Gene3D" id="1.10.260.40">
    <property type="entry name" value="lambda repressor-like DNA-binding domains"/>
    <property type="match status" value="1"/>
</dbReference>
<evidence type="ECO:0000313" key="5">
    <source>
        <dbReference type="EMBL" id="QDP95845.1"/>
    </source>
</evidence>
<evidence type="ECO:0000259" key="4">
    <source>
        <dbReference type="PROSITE" id="PS50932"/>
    </source>
</evidence>
<evidence type="ECO:0000256" key="1">
    <source>
        <dbReference type="ARBA" id="ARBA00023015"/>
    </source>
</evidence>
<dbReference type="SMART" id="SM00354">
    <property type="entry name" value="HTH_LACI"/>
    <property type="match status" value="1"/>
</dbReference>
<dbReference type="KEGG" id="mik:FOE78_07980"/>
<dbReference type="PANTHER" id="PTHR30146:SF153">
    <property type="entry name" value="LACTOSE OPERON REPRESSOR"/>
    <property type="match status" value="1"/>
</dbReference>
<protein>
    <submittedName>
        <fullName evidence="5">LacI family transcriptional regulator</fullName>
    </submittedName>
</protein>
<dbReference type="GO" id="GO:0003700">
    <property type="term" value="F:DNA-binding transcription factor activity"/>
    <property type="evidence" value="ECO:0007669"/>
    <property type="project" value="TreeGrafter"/>
</dbReference>
<dbReference type="SUPFAM" id="SSF53822">
    <property type="entry name" value="Periplasmic binding protein-like I"/>
    <property type="match status" value="1"/>
</dbReference>
<accession>A0A516PXE4</accession>
<feature type="domain" description="HTH lacI-type" evidence="4">
    <location>
        <begin position="2"/>
        <end position="56"/>
    </location>
</feature>
<dbReference type="GO" id="GO:0000976">
    <property type="term" value="F:transcription cis-regulatory region binding"/>
    <property type="evidence" value="ECO:0007669"/>
    <property type="project" value="TreeGrafter"/>
</dbReference>
<dbReference type="InterPro" id="IPR028082">
    <property type="entry name" value="Peripla_BP_I"/>
</dbReference>
<dbReference type="Pfam" id="PF00356">
    <property type="entry name" value="LacI"/>
    <property type="match status" value="1"/>
</dbReference>
<reference evidence="5 6" key="1">
    <citation type="submission" date="2019-07" db="EMBL/GenBank/DDBJ databases">
        <title>Microlunatus dokdonensis sp. nov. isolated from the rhizospheric soil of the wild plant Elymus tsukushiensis.</title>
        <authorList>
            <person name="Ghim S.-Y."/>
            <person name="Hwang Y.-J."/>
            <person name="Son J.-S."/>
            <person name="Shin J.-H."/>
        </authorList>
    </citation>
    <scope>NUCLEOTIDE SEQUENCE [LARGE SCALE GENOMIC DNA]</scope>
    <source>
        <strain evidence="5 6">KUDC0627</strain>
    </source>
</reference>
<dbReference type="InterPro" id="IPR000843">
    <property type="entry name" value="HTH_LacI"/>
</dbReference>
<proteinExistence type="predicted"/>
<dbReference type="CDD" id="cd01392">
    <property type="entry name" value="HTH_LacI"/>
    <property type="match status" value="1"/>
</dbReference>
<dbReference type="OrthoDB" id="252678at2"/>
<gene>
    <name evidence="5" type="ORF">FOE78_07980</name>
</gene>
<name>A0A516PXE4_9ACTN</name>
<dbReference type="EMBL" id="CP041692">
    <property type="protein sequence ID" value="QDP95845.1"/>
    <property type="molecule type" value="Genomic_DNA"/>
</dbReference>